<sequence length="263" mass="29325">MNCFKGEPLFLIYSLCLLIPWCLGTGLHSQQFLFSTGGEIQTEQSICPQITIGEDTVPGFDIMSQFHLAAETLRGSVQTVVGTTPMHVAYKLGPESNFKIQTRSAYPLGLPEEFAFLTVFRMNGSAITKNWNLWKIQDFNAEEQLAVGVNGETQSLEFSYRTPDKRGQTVVFSFLPFLFNSQWHKILLIVKKGTVSLFVDCIMIDSLNVSPRSKVNLDGFTVIGKLKDNPAIAVPVKLQSMLIHCDTTRAHPETCNDLAARRS</sequence>
<keyword evidence="8" id="KW-0379">Hydroxylation</keyword>
<keyword evidence="16" id="KW-1185">Reference proteome</keyword>
<dbReference type="FunFam" id="2.60.120.200:FF:000105">
    <property type="entry name" value="Collagen type IX alpha 1 chain"/>
    <property type="match status" value="1"/>
</dbReference>
<dbReference type="AlphaFoldDB" id="A0A9D3LHT7"/>
<evidence type="ECO:0000256" key="8">
    <source>
        <dbReference type="ARBA" id="ARBA00023278"/>
    </source>
</evidence>
<evidence type="ECO:0000256" key="5">
    <source>
        <dbReference type="ARBA" id="ARBA00022737"/>
    </source>
</evidence>
<evidence type="ECO:0000256" key="4">
    <source>
        <dbReference type="ARBA" id="ARBA00022729"/>
    </source>
</evidence>
<evidence type="ECO:0000259" key="14">
    <source>
        <dbReference type="SMART" id="SM00210"/>
    </source>
</evidence>
<dbReference type="GO" id="GO:0005581">
    <property type="term" value="C:collagen trimer"/>
    <property type="evidence" value="ECO:0007669"/>
    <property type="project" value="UniProtKB-KW"/>
</dbReference>
<evidence type="ECO:0000256" key="13">
    <source>
        <dbReference type="SAM" id="SignalP"/>
    </source>
</evidence>
<evidence type="ECO:0000256" key="1">
    <source>
        <dbReference type="ARBA" id="ARBA00004498"/>
    </source>
</evidence>
<proteinExistence type="inferred from homology"/>
<evidence type="ECO:0000256" key="2">
    <source>
        <dbReference type="ARBA" id="ARBA00022525"/>
    </source>
</evidence>
<evidence type="ECO:0000256" key="11">
    <source>
        <dbReference type="ARBA" id="ARBA00063820"/>
    </source>
</evidence>
<feature type="non-terminal residue" evidence="15">
    <location>
        <position position="263"/>
    </location>
</feature>
<comment type="subcellular location">
    <subcellularLocation>
        <location evidence="1">Secreted</location>
        <location evidence="1">Extracellular space</location>
        <location evidence="1">Extracellular matrix</location>
    </subcellularLocation>
</comment>
<evidence type="ECO:0000256" key="7">
    <source>
        <dbReference type="ARBA" id="ARBA00023157"/>
    </source>
</evidence>
<organism evidence="15 16">
    <name type="scientific">Anguilla anguilla</name>
    <name type="common">European freshwater eel</name>
    <name type="synonym">Muraena anguilla</name>
    <dbReference type="NCBI Taxonomy" id="7936"/>
    <lineage>
        <taxon>Eukaryota</taxon>
        <taxon>Metazoa</taxon>
        <taxon>Chordata</taxon>
        <taxon>Craniata</taxon>
        <taxon>Vertebrata</taxon>
        <taxon>Euteleostomi</taxon>
        <taxon>Actinopterygii</taxon>
        <taxon>Neopterygii</taxon>
        <taxon>Teleostei</taxon>
        <taxon>Anguilliformes</taxon>
        <taxon>Anguillidae</taxon>
        <taxon>Anguilla</taxon>
    </lineage>
</organism>
<name>A0A9D3LHT7_ANGAN</name>
<evidence type="ECO:0000313" key="15">
    <source>
        <dbReference type="EMBL" id="KAG5831020.1"/>
    </source>
</evidence>
<gene>
    <name evidence="15" type="ORF">ANANG_G00299430</name>
</gene>
<dbReference type="InterPro" id="IPR048287">
    <property type="entry name" value="TSPN-like_N"/>
</dbReference>
<dbReference type="SUPFAM" id="SSF49899">
    <property type="entry name" value="Concanavalin A-like lectins/glucanases"/>
    <property type="match status" value="1"/>
</dbReference>
<evidence type="ECO:0000256" key="3">
    <source>
        <dbReference type="ARBA" id="ARBA00022530"/>
    </source>
</evidence>
<evidence type="ECO:0000256" key="9">
    <source>
        <dbReference type="ARBA" id="ARBA00049648"/>
    </source>
</evidence>
<keyword evidence="6" id="KW-0176">Collagen</keyword>
<evidence type="ECO:0000256" key="10">
    <source>
        <dbReference type="ARBA" id="ARBA00054091"/>
    </source>
</evidence>
<keyword evidence="4 13" id="KW-0732">Signal</keyword>
<comment type="subunit">
    <text evidence="11">Heterotrimer of an alpha 1(IX), an alpha 2(IX) and an alpha 3(IX) chain.</text>
</comment>
<feature type="domain" description="Thrombospondin-like N-terminal" evidence="14">
    <location>
        <begin position="53"/>
        <end position="247"/>
    </location>
</feature>
<keyword evidence="7" id="KW-1015">Disulfide bond</keyword>
<evidence type="ECO:0000256" key="6">
    <source>
        <dbReference type="ARBA" id="ARBA00023119"/>
    </source>
</evidence>
<dbReference type="EMBL" id="JAFIRN010000018">
    <property type="protein sequence ID" value="KAG5831020.1"/>
    <property type="molecule type" value="Genomic_DNA"/>
</dbReference>
<feature type="signal peptide" evidence="13">
    <location>
        <begin position="1"/>
        <end position="24"/>
    </location>
</feature>
<accession>A0A9D3LHT7</accession>
<keyword evidence="2" id="KW-0964">Secreted</keyword>
<dbReference type="GO" id="GO:0009887">
    <property type="term" value="P:animal organ morphogenesis"/>
    <property type="evidence" value="ECO:0007669"/>
    <property type="project" value="UniProtKB-ARBA"/>
</dbReference>
<comment type="function">
    <text evidence="10">Structural component of hyaline cartilage and vitreous of the eye.</text>
</comment>
<keyword evidence="5" id="KW-0677">Repeat</keyword>
<dbReference type="Gene3D" id="2.60.120.200">
    <property type="match status" value="1"/>
</dbReference>
<dbReference type="Proteomes" id="UP001044222">
    <property type="component" value="Chromosome 18"/>
</dbReference>
<dbReference type="InterPro" id="IPR013320">
    <property type="entry name" value="ConA-like_dom_sf"/>
</dbReference>
<comment type="caution">
    <text evidence="15">The sequence shown here is derived from an EMBL/GenBank/DDBJ whole genome shotgun (WGS) entry which is preliminary data.</text>
</comment>
<reference evidence="15" key="1">
    <citation type="submission" date="2021-01" db="EMBL/GenBank/DDBJ databases">
        <title>A chromosome-scale assembly of European eel, Anguilla anguilla.</title>
        <authorList>
            <person name="Henkel C."/>
            <person name="Jong-Raadsen S.A."/>
            <person name="Dufour S."/>
            <person name="Weltzien F.-A."/>
            <person name="Palstra A.P."/>
            <person name="Pelster B."/>
            <person name="Spaink H.P."/>
            <person name="Van Den Thillart G.E."/>
            <person name="Jansen H."/>
            <person name="Zahm M."/>
            <person name="Klopp C."/>
            <person name="Cedric C."/>
            <person name="Louis A."/>
            <person name="Berthelot C."/>
            <person name="Parey E."/>
            <person name="Roest Crollius H."/>
            <person name="Montfort J."/>
            <person name="Robinson-Rechavi M."/>
            <person name="Bucao C."/>
            <person name="Bouchez O."/>
            <person name="Gislard M."/>
            <person name="Lluch J."/>
            <person name="Milhes M."/>
            <person name="Lampietro C."/>
            <person name="Lopez Roques C."/>
            <person name="Donnadieu C."/>
            <person name="Braasch I."/>
            <person name="Desvignes T."/>
            <person name="Postlethwait J."/>
            <person name="Bobe J."/>
            <person name="Guiguen Y."/>
            <person name="Dirks R."/>
        </authorList>
    </citation>
    <scope>NUCLEOTIDE SEQUENCE</scope>
    <source>
        <strain evidence="15">Tag_6206</strain>
        <tissue evidence="15">Liver</tissue>
    </source>
</reference>
<keyword evidence="3" id="KW-0272">Extracellular matrix</keyword>
<evidence type="ECO:0000256" key="12">
    <source>
        <dbReference type="ARBA" id="ARBA00074726"/>
    </source>
</evidence>
<comment type="similarity">
    <text evidence="9">Belongs to the fibril-associated collagens with interrupted helices (FACIT) family.</text>
</comment>
<feature type="chain" id="PRO_5038811631" description="Collagen alpha-1(IX) chain" evidence="13">
    <location>
        <begin position="25"/>
        <end position="263"/>
    </location>
</feature>
<evidence type="ECO:0000313" key="16">
    <source>
        <dbReference type="Proteomes" id="UP001044222"/>
    </source>
</evidence>
<dbReference type="SMART" id="SM00210">
    <property type="entry name" value="TSPN"/>
    <property type="match status" value="1"/>
</dbReference>
<protein>
    <recommendedName>
        <fullName evidence="12">Collagen alpha-1(IX) chain</fullName>
    </recommendedName>
</protein>